<protein>
    <submittedName>
        <fullName evidence="2">Uncharacterized protein</fullName>
    </submittedName>
</protein>
<feature type="compositionally biased region" description="Basic and acidic residues" evidence="1">
    <location>
        <begin position="184"/>
        <end position="226"/>
    </location>
</feature>
<evidence type="ECO:0000313" key="3">
    <source>
        <dbReference type="Proteomes" id="UP000466442"/>
    </source>
</evidence>
<name>A0A8S9XM31_APOLU</name>
<organism evidence="2 3">
    <name type="scientific">Apolygus lucorum</name>
    <name type="common">Small green plant bug</name>
    <name type="synonym">Lygocoris lucorum</name>
    <dbReference type="NCBI Taxonomy" id="248454"/>
    <lineage>
        <taxon>Eukaryota</taxon>
        <taxon>Metazoa</taxon>
        <taxon>Ecdysozoa</taxon>
        <taxon>Arthropoda</taxon>
        <taxon>Hexapoda</taxon>
        <taxon>Insecta</taxon>
        <taxon>Pterygota</taxon>
        <taxon>Neoptera</taxon>
        <taxon>Paraneoptera</taxon>
        <taxon>Hemiptera</taxon>
        <taxon>Heteroptera</taxon>
        <taxon>Panheteroptera</taxon>
        <taxon>Cimicomorpha</taxon>
        <taxon>Miridae</taxon>
        <taxon>Mirini</taxon>
        <taxon>Apolygus</taxon>
    </lineage>
</organism>
<evidence type="ECO:0000313" key="2">
    <source>
        <dbReference type="EMBL" id="KAF6209689.1"/>
    </source>
</evidence>
<dbReference type="AlphaFoldDB" id="A0A8S9XM31"/>
<accession>A0A8S9XM31</accession>
<gene>
    <name evidence="2" type="ORF">GE061_015438</name>
</gene>
<dbReference type="EMBL" id="WIXP02000006">
    <property type="protein sequence ID" value="KAF6209689.1"/>
    <property type="molecule type" value="Genomic_DNA"/>
</dbReference>
<feature type="region of interest" description="Disordered" evidence="1">
    <location>
        <begin position="116"/>
        <end position="278"/>
    </location>
</feature>
<feature type="region of interest" description="Disordered" evidence="1">
    <location>
        <begin position="1"/>
        <end position="74"/>
    </location>
</feature>
<feature type="compositionally biased region" description="Basic and acidic residues" evidence="1">
    <location>
        <begin position="162"/>
        <end position="176"/>
    </location>
</feature>
<dbReference type="OrthoDB" id="6631235at2759"/>
<sequence length="328" mass="36509">TDWNQTDITPGAGEMWRRKRIAPAPSTADPLRPQQEATPSRAVRSCRTAGLPSATGAAQMSPGAGPDTARHRRILGSPVEPHSFYKSLRQEEAALDLDRLHVLKIRNREAEGGAMTKDKFSKYSPLPDISRPQGRPFLRQKTYDVLEPVYVKGPPSPRNAVKAKDKPPPRTADRGKTAIVNYRTNKDVHAARDNHSVKDGHPAKETPATKDPHTVKESHTRKDSLAGKDNPPTKDNSNPPSSNRRTTKLPQLPAQAPSSFAPAPPPPATVPSKRPPLRRTSQFRPQELSKDILPQSPTAFCNQERRVEKQTELRNLTYYIHYKIIIRT</sequence>
<feature type="compositionally biased region" description="Polar residues" evidence="1">
    <location>
        <begin position="233"/>
        <end position="244"/>
    </location>
</feature>
<comment type="caution">
    <text evidence="2">The sequence shown here is derived from an EMBL/GenBank/DDBJ whole genome shotgun (WGS) entry which is preliminary data.</text>
</comment>
<reference evidence="2" key="1">
    <citation type="journal article" date="2021" name="Mol. Ecol. Resour.">
        <title>Apolygus lucorum genome provides insights into omnivorousness and mesophyll feeding.</title>
        <authorList>
            <person name="Liu Y."/>
            <person name="Liu H."/>
            <person name="Wang H."/>
            <person name="Huang T."/>
            <person name="Liu B."/>
            <person name="Yang B."/>
            <person name="Yin L."/>
            <person name="Li B."/>
            <person name="Zhang Y."/>
            <person name="Zhang S."/>
            <person name="Jiang F."/>
            <person name="Zhang X."/>
            <person name="Ren Y."/>
            <person name="Wang B."/>
            <person name="Wang S."/>
            <person name="Lu Y."/>
            <person name="Wu K."/>
            <person name="Fan W."/>
            <person name="Wang G."/>
        </authorList>
    </citation>
    <scope>NUCLEOTIDE SEQUENCE</scope>
    <source>
        <strain evidence="2">12Hb</strain>
    </source>
</reference>
<keyword evidence="3" id="KW-1185">Reference proteome</keyword>
<evidence type="ECO:0000256" key="1">
    <source>
        <dbReference type="SAM" id="MobiDB-lite"/>
    </source>
</evidence>
<proteinExistence type="predicted"/>
<dbReference type="Proteomes" id="UP000466442">
    <property type="component" value="Unassembled WGS sequence"/>
</dbReference>
<feature type="non-terminal residue" evidence="2">
    <location>
        <position position="1"/>
    </location>
</feature>